<evidence type="ECO:0000313" key="2">
    <source>
        <dbReference type="EMBL" id="NGM81422.1"/>
    </source>
</evidence>
<dbReference type="Proteomes" id="UP000480151">
    <property type="component" value="Unassembled WGS sequence"/>
</dbReference>
<feature type="domain" description="SLH" evidence="1">
    <location>
        <begin position="193"/>
        <end position="256"/>
    </location>
</feature>
<dbReference type="InterPro" id="IPR001119">
    <property type="entry name" value="SLH_dom"/>
</dbReference>
<feature type="domain" description="SLH" evidence="1">
    <location>
        <begin position="57"/>
        <end position="119"/>
    </location>
</feature>
<dbReference type="RefSeq" id="WP_165094284.1">
    <property type="nucleotide sequence ID" value="NZ_JAAKGU010000001.1"/>
</dbReference>
<dbReference type="InterPro" id="IPR051465">
    <property type="entry name" value="Cell_Envelope_Struct_Comp"/>
</dbReference>
<evidence type="ECO:0000259" key="1">
    <source>
        <dbReference type="PROSITE" id="PS51272"/>
    </source>
</evidence>
<name>A0A6M1PFY2_9BACL</name>
<organism evidence="2 3">
    <name type="scientific">Paenibacillus apii</name>
    <dbReference type="NCBI Taxonomy" id="1850370"/>
    <lineage>
        <taxon>Bacteria</taxon>
        <taxon>Bacillati</taxon>
        <taxon>Bacillota</taxon>
        <taxon>Bacilli</taxon>
        <taxon>Bacillales</taxon>
        <taxon>Paenibacillaceae</taxon>
        <taxon>Paenibacillus</taxon>
    </lineage>
</organism>
<evidence type="ECO:0000313" key="3">
    <source>
        <dbReference type="Proteomes" id="UP000480151"/>
    </source>
</evidence>
<accession>A0A6M1PFY2</accession>
<dbReference type="Pfam" id="PF00395">
    <property type="entry name" value="SLH"/>
    <property type="match status" value="2"/>
</dbReference>
<comment type="caution">
    <text evidence="2">The sequence shown here is derived from an EMBL/GenBank/DDBJ whole genome shotgun (WGS) entry which is preliminary data.</text>
</comment>
<keyword evidence="3" id="KW-1185">Reference proteome</keyword>
<dbReference type="AlphaFoldDB" id="A0A6M1PFY2"/>
<sequence>MKLSGNNKHNTTSREYTKKTLSVLLAGAMVFGGAGAVFADGASAVAASLAAPVSVAATGAFSDVKTGFWAEKHIYKLAAQGIIVGNNGKFRPGDPVTQQEAVLMALRFMKLENKAAGSSVATALPTGFDVSNYYKPYVVLAFQQNVLDKATEMAADNLKTSWGTRKATREWIAKLLIRGIGKTSDAQSVASEPSGFADDAKISADKRGYINAAIDLGLTNGLSGNIFNPQGEVTRAQLATFFSRAEAQSPVVYDNTASGIVTEVKDGKIALYSGAASTVYSLSSGTAYFTSTADTAISLNDIKPYTKVTIIGKNGAASYVELTDPKPQVETIQGTFARLSPSANKLWLKNADGYPEYAFDSGTAFVDAGGSAIAASSISEDSLITITRETFTGQNKVLKVQVTSGIVNKTVSGTLGSIDLTAKTITFKNASGAEETFKWSDSALFSYQKAILSPSELKAGSAVNYTIKNNLIASVEVTQAIERTVQGMLTELTDASVVYKKADGTRGVQLLAPSASIVIPGYDKPAAADLIADSVYGDTVELTLNGSDQVTKITVVNRRMEQQFGASVASFNAKTNLLTVMGSDNQAHVYQLDASTKLTNASGSVPTLSSMAGMLTENRKVNISALGQRALSLEIVSKYEGTLASVNTSTQMFALKTADGRSLSLPYPPVIEIFGRTGLTINDVPAGSAVTAFLSASQDVLTSLKVKTSQQFQLAYVDAANNKLGVKAAAGNLDIYTLGLPLTDETGQTIKLGDLKAGDYVNVSSLGSSPLSIQSVKLTTGQVTAINAAAGSLSVKDYSGAVLTFGAGGGFKIIRDNAGSGALGSLSVSERAEVRKDADGTVIIRVLPVQSRSFSSYDAASGRIVVKRDTIDDENYRFILAPNVYIHQGDTTLSVQSLKENDKITVYFNNNFVVEIAKQ</sequence>
<reference evidence="2 3" key="1">
    <citation type="submission" date="2020-02" db="EMBL/GenBank/DDBJ databases">
        <authorList>
            <person name="Gao J."/>
            <person name="Sun J."/>
        </authorList>
    </citation>
    <scope>NUCLEOTIDE SEQUENCE [LARGE SCALE GENOMIC DNA]</scope>
    <source>
        <strain evidence="2 3">7124</strain>
    </source>
</reference>
<proteinExistence type="predicted"/>
<protein>
    <submittedName>
        <fullName evidence="2">S-layer homology domain-containing protein</fullName>
    </submittedName>
</protein>
<dbReference type="PANTHER" id="PTHR43308">
    <property type="entry name" value="OUTER MEMBRANE PROTEIN ALPHA-RELATED"/>
    <property type="match status" value="1"/>
</dbReference>
<dbReference type="EMBL" id="JAAKGU010000001">
    <property type="protein sequence ID" value="NGM81422.1"/>
    <property type="molecule type" value="Genomic_DNA"/>
</dbReference>
<dbReference type="PROSITE" id="PS51272">
    <property type="entry name" value="SLH"/>
    <property type="match status" value="2"/>
</dbReference>
<gene>
    <name evidence="2" type="ORF">G5B47_03245</name>
</gene>